<evidence type="ECO:0000313" key="2">
    <source>
        <dbReference type="EMBL" id="CAB4156759.1"/>
    </source>
</evidence>
<gene>
    <name evidence="2" type="ORF">UFOVP658_143</name>
</gene>
<protein>
    <submittedName>
        <fullName evidence="2">Uncharacterized protein</fullName>
    </submittedName>
</protein>
<proteinExistence type="predicted"/>
<sequence length="585" mass="64111">MTIEDTFMGPLGSRTSPQPGTEYSFSIIRYLPNEEGALYKGFPIYAKYKKTTPPSAARFDGTSWGISTNRNIDRIGTEEYWIPFADEGYRIYKAGSELTQQVRIKATGSSAIDFAKRTPLQSSQKFSLGSRYFFGNKMYVATGKTAPYNALLKINAFDELKGVSRDTGNPYTYDGIQLWVLDPSESGSSYTEGGKLVIPFFWFNPMDKVFYPVRSNLSIVFDPRFKSITEAGQSFIKSISELTGGLEKGISFAEDFSALYSPIVSDSWRQTISQAILKYYIDKGISVEAAIALADGLSFGIGGKVGAGQGTKGGKAVNNGLPNNGSSGQGFRTRRTVSVRNNFSGNGGYVSPAARDSSSAPQMVQQYRLPPDNTPVTLRHIFRFAPNQINYASLGSNWVDIERSGNTPLVDWAGYKLMQVSFSFLVAGDDDANFDSPVSPENRINIGIDEKLLELRQMATAPYPVTLLGFDEMLKNQMRFPFDGGKGVEFVITDFSISSTYRTVAGEINRAQCEITLREIPIETIDLVDFPPLIFPNIQPAPKDKETKPPTRPLATDTSDRQKALAAEAAEAAAKAAAADKLANP</sequence>
<accession>A0A6J5NCD9</accession>
<feature type="region of interest" description="Disordered" evidence="1">
    <location>
        <begin position="538"/>
        <end position="567"/>
    </location>
</feature>
<reference evidence="2" key="1">
    <citation type="submission" date="2020-04" db="EMBL/GenBank/DDBJ databases">
        <authorList>
            <person name="Chiriac C."/>
            <person name="Salcher M."/>
            <person name="Ghai R."/>
            <person name="Kavagutti S V."/>
        </authorList>
    </citation>
    <scope>NUCLEOTIDE SEQUENCE</scope>
</reference>
<organism evidence="2">
    <name type="scientific">uncultured Caudovirales phage</name>
    <dbReference type="NCBI Taxonomy" id="2100421"/>
    <lineage>
        <taxon>Viruses</taxon>
        <taxon>Duplodnaviria</taxon>
        <taxon>Heunggongvirae</taxon>
        <taxon>Uroviricota</taxon>
        <taxon>Caudoviricetes</taxon>
        <taxon>Peduoviridae</taxon>
        <taxon>Maltschvirus</taxon>
        <taxon>Maltschvirus maltsch</taxon>
    </lineage>
</organism>
<dbReference type="EMBL" id="LR796639">
    <property type="protein sequence ID" value="CAB4156759.1"/>
    <property type="molecule type" value="Genomic_DNA"/>
</dbReference>
<evidence type="ECO:0000256" key="1">
    <source>
        <dbReference type="SAM" id="MobiDB-lite"/>
    </source>
</evidence>
<name>A0A6J5NCD9_9CAUD</name>